<dbReference type="InterPro" id="IPR027417">
    <property type="entry name" value="P-loop_NTPase"/>
</dbReference>
<sequence length="355" mass="39681">MDAFLKGGSFKSKAATSSTGGSTKQRQVPWVEKYRPRTVDEVAYQDEVVAVLKKSLQGADLPNMLFYGPPGTGKTSTILAASRELFGADMYRSRVLELNASDERGIQVVRDKVKKFAQTAAGGIRPDGKPRPPFKIIILDEADSMTNDAQAALRRTMEKQSKNTKFCLICNYISRIIEPLTSRCSKFRFKPLSKPIQGKKLREICEVENINCGEEALDAILKLSEGDMRKSITFLQSVHRLQREDGIRVEDVYEIAGVIPDRIIDDLIQSCYGGSYEKLDEKVQELLQDGYSASQVVNQIFDIIVERGELTDTQKSAIAERLAVIDKRLCDGADEGLQIMDLFTLTMDQFCTVQN</sequence>
<evidence type="ECO:0000256" key="8">
    <source>
        <dbReference type="ARBA" id="ARBA00040745"/>
    </source>
</evidence>
<reference evidence="12" key="1">
    <citation type="submission" date="2011-02" db="EMBL/GenBank/DDBJ databases">
        <title>9-cis retinoic acid represses cell proliferation through interaction between retinoid X receptor alpha and replication factor C 3.</title>
        <authorList>
            <person name="Maeng S.J."/>
            <person name="Sohn Y.C."/>
        </authorList>
    </citation>
    <scope>NUCLEOTIDE SEQUENCE</scope>
</reference>
<dbReference type="GO" id="GO:0005524">
    <property type="term" value="F:ATP binding"/>
    <property type="evidence" value="ECO:0007669"/>
    <property type="project" value="UniProtKB-KW"/>
</dbReference>
<evidence type="ECO:0000256" key="3">
    <source>
        <dbReference type="ARBA" id="ARBA00022705"/>
    </source>
</evidence>
<evidence type="ECO:0000256" key="7">
    <source>
        <dbReference type="ARBA" id="ARBA00023242"/>
    </source>
</evidence>
<dbReference type="InterPro" id="IPR003959">
    <property type="entry name" value="ATPase_AAA_core"/>
</dbReference>
<organism evidence="12">
    <name type="scientific">Mesocentrotus nudus</name>
    <name type="common">Sea urchin</name>
    <name type="synonym">Strongylocentrotus nudus</name>
    <dbReference type="NCBI Taxonomy" id="7666"/>
    <lineage>
        <taxon>Eukaryota</taxon>
        <taxon>Metazoa</taxon>
        <taxon>Echinodermata</taxon>
        <taxon>Eleutherozoa</taxon>
        <taxon>Echinozoa</taxon>
        <taxon>Echinoidea</taxon>
        <taxon>Euechinoidea</taxon>
        <taxon>Echinacea</taxon>
        <taxon>Camarodonta</taxon>
        <taxon>Echinidea</taxon>
        <taxon>Strongylocentrotidae</taxon>
        <taxon>Mesocentrotus</taxon>
    </lineage>
</organism>
<evidence type="ECO:0000259" key="11">
    <source>
        <dbReference type="SMART" id="SM00382"/>
    </source>
</evidence>
<keyword evidence="6" id="KW-0238">DNA-binding</keyword>
<dbReference type="Gene3D" id="1.20.272.10">
    <property type="match status" value="1"/>
</dbReference>
<dbReference type="InterPro" id="IPR003593">
    <property type="entry name" value="AAA+_ATPase"/>
</dbReference>
<dbReference type="InterPro" id="IPR008921">
    <property type="entry name" value="DNA_pol3_clamp-load_cplx_C"/>
</dbReference>
<dbReference type="InterPro" id="IPR050238">
    <property type="entry name" value="DNA_Rep/Repair_Clamp_Loader"/>
</dbReference>
<proteinExistence type="evidence at transcript level"/>
<dbReference type="GO" id="GO:0005663">
    <property type="term" value="C:DNA replication factor C complex"/>
    <property type="evidence" value="ECO:0007669"/>
    <property type="project" value="TreeGrafter"/>
</dbReference>
<dbReference type="GO" id="GO:0016887">
    <property type="term" value="F:ATP hydrolysis activity"/>
    <property type="evidence" value="ECO:0007669"/>
    <property type="project" value="InterPro"/>
</dbReference>
<dbReference type="PANTHER" id="PTHR11669:SF20">
    <property type="entry name" value="REPLICATION FACTOR C SUBUNIT 4"/>
    <property type="match status" value="1"/>
</dbReference>
<dbReference type="FunFam" id="3.40.50.300:FF:000237">
    <property type="entry name" value="replication factor C subunit 4"/>
    <property type="match status" value="1"/>
</dbReference>
<dbReference type="AlphaFoldDB" id="G0ZPN5"/>
<dbReference type="CDD" id="cd00009">
    <property type="entry name" value="AAA"/>
    <property type="match status" value="1"/>
</dbReference>
<gene>
    <name evidence="12" type="primary">RFC4</name>
</gene>
<dbReference type="GO" id="GO:0003689">
    <property type="term" value="F:DNA clamp loader activity"/>
    <property type="evidence" value="ECO:0007669"/>
    <property type="project" value="TreeGrafter"/>
</dbReference>
<dbReference type="SUPFAM" id="SSF48019">
    <property type="entry name" value="post-AAA+ oligomerization domain-like"/>
    <property type="match status" value="1"/>
</dbReference>
<keyword evidence="7" id="KW-0539">Nucleus</keyword>
<keyword evidence="4" id="KW-0547">Nucleotide-binding</keyword>
<keyword evidence="5" id="KW-0067">ATP-binding</keyword>
<dbReference type="GO" id="GO:0031391">
    <property type="term" value="C:Elg1 RFC-like complex"/>
    <property type="evidence" value="ECO:0007669"/>
    <property type="project" value="UniProtKB-ARBA"/>
</dbReference>
<evidence type="ECO:0000256" key="2">
    <source>
        <dbReference type="ARBA" id="ARBA00005378"/>
    </source>
</evidence>
<keyword evidence="3" id="KW-0235">DNA replication</keyword>
<name>G0ZPN5_MESNU</name>
<evidence type="ECO:0000256" key="1">
    <source>
        <dbReference type="ARBA" id="ARBA00004123"/>
    </source>
</evidence>
<feature type="region of interest" description="Disordered" evidence="10">
    <location>
        <begin position="1"/>
        <end position="29"/>
    </location>
</feature>
<dbReference type="EMBL" id="JF320947">
    <property type="protein sequence ID" value="AEL87701.1"/>
    <property type="molecule type" value="mRNA"/>
</dbReference>
<dbReference type="GO" id="GO:0000076">
    <property type="term" value="P:DNA replication checkpoint signaling"/>
    <property type="evidence" value="ECO:0007669"/>
    <property type="project" value="UniProtKB-ARBA"/>
</dbReference>
<dbReference type="CDD" id="cd18140">
    <property type="entry name" value="HLD_clamp_RFC"/>
    <property type="match status" value="1"/>
</dbReference>
<dbReference type="PANTHER" id="PTHR11669">
    <property type="entry name" value="REPLICATION FACTOR C / DNA POLYMERASE III GAMMA-TAU SUBUNIT"/>
    <property type="match status" value="1"/>
</dbReference>
<dbReference type="FunFam" id="1.20.272.10:FF:000011">
    <property type="entry name" value="Replication factor C subunit 2"/>
    <property type="match status" value="1"/>
</dbReference>
<evidence type="ECO:0000256" key="6">
    <source>
        <dbReference type="ARBA" id="ARBA00023125"/>
    </source>
</evidence>
<dbReference type="SUPFAM" id="SSF52540">
    <property type="entry name" value="P-loop containing nucleoside triphosphate hydrolases"/>
    <property type="match status" value="1"/>
</dbReference>
<dbReference type="Pfam" id="PF08542">
    <property type="entry name" value="Rep_fac_C"/>
    <property type="match status" value="1"/>
</dbReference>
<feature type="compositionally biased region" description="Low complexity" evidence="10">
    <location>
        <begin position="11"/>
        <end position="24"/>
    </location>
</feature>
<dbReference type="GO" id="GO:0005634">
    <property type="term" value="C:nucleus"/>
    <property type="evidence" value="ECO:0007669"/>
    <property type="project" value="UniProtKB-SubCell"/>
</dbReference>
<feature type="domain" description="AAA+ ATPase" evidence="11">
    <location>
        <begin position="60"/>
        <end position="192"/>
    </location>
</feature>
<dbReference type="FunFam" id="1.10.8.60:FF:000032">
    <property type="entry name" value="Replication factor C subunit 4"/>
    <property type="match status" value="1"/>
</dbReference>
<dbReference type="GO" id="GO:0003677">
    <property type="term" value="F:DNA binding"/>
    <property type="evidence" value="ECO:0007669"/>
    <property type="project" value="UniProtKB-KW"/>
</dbReference>
<comment type="similarity">
    <text evidence="2">Belongs to the activator 1 small subunits family.</text>
</comment>
<evidence type="ECO:0000256" key="10">
    <source>
        <dbReference type="SAM" id="MobiDB-lite"/>
    </source>
</evidence>
<accession>G0ZPN5</accession>
<evidence type="ECO:0000256" key="9">
    <source>
        <dbReference type="ARBA" id="ARBA00075373"/>
    </source>
</evidence>
<dbReference type="Gene3D" id="3.40.50.300">
    <property type="entry name" value="P-loop containing nucleotide triphosphate hydrolases"/>
    <property type="match status" value="1"/>
</dbReference>
<dbReference type="InterPro" id="IPR047854">
    <property type="entry name" value="RFC_lid"/>
</dbReference>
<dbReference type="Gene3D" id="1.10.8.60">
    <property type="match status" value="1"/>
</dbReference>
<evidence type="ECO:0000313" key="12">
    <source>
        <dbReference type="EMBL" id="AEL87701.1"/>
    </source>
</evidence>
<dbReference type="GO" id="GO:0006281">
    <property type="term" value="P:DNA repair"/>
    <property type="evidence" value="ECO:0007669"/>
    <property type="project" value="UniProtKB-ARBA"/>
</dbReference>
<dbReference type="Pfam" id="PF21960">
    <property type="entry name" value="RCF1-5-like_lid"/>
    <property type="match status" value="1"/>
</dbReference>
<dbReference type="GO" id="GO:0006271">
    <property type="term" value="P:DNA strand elongation involved in DNA replication"/>
    <property type="evidence" value="ECO:0007669"/>
    <property type="project" value="UniProtKB-ARBA"/>
</dbReference>
<dbReference type="Pfam" id="PF00004">
    <property type="entry name" value="AAA"/>
    <property type="match status" value="1"/>
</dbReference>
<dbReference type="NCBIfam" id="NF001679">
    <property type="entry name" value="PRK00440.1"/>
    <property type="match status" value="1"/>
</dbReference>
<dbReference type="InterPro" id="IPR013748">
    <property type="entry name" value="Rep_factorC_C"/>
</dbReference>
<evidence type="ECO:0000256" key="4">
    <source>
        <dbReference type="ARBA" id="ARBA00022741"/>
    </source>
</evidence>
<evidence type="ECO:0000256" key="5">
    <source>
        <dbReference type="ARBA" id="ARBA00022840"/>
    </source>
</evidence>
<comment type="subcellular location">
    <subcellularLocation>
        <location evidence="1">Nucleus</location>
    </subcellularLocation>
</comment>
<dbReference type="SMART" id="SM00382">
    <property type="entry name" value="AAA"/>
    <property type="match status" value="1"/>
</dbReference>
<protein>
    <recommendedName>
        <fullName evidence="8">Replication factor C subunit 2</fullName>
    </recommendedName>
    <alternativeName>
        <fullName evidence="9">Activator 1 41 kDa subunit</fullName>
    </alternativeName>
</protein>